<evidence type="ECO:0000313" key="4">
    <source>
        <dbReference type="EMBL" id="KAH3844751.1"/>
    </source>
</evidence>
<dbReference type="OrthoDB" id="6064561at2759"/>
<dbReference type="SUPFAM" id="SSF75011">
    <property type="entry name" value="3-carboxy-cis,cis-mucoante lactonizing enzyme"/>
    <property type="match status" value="1"/>
</dbReference>
<feature type="domain" description="B box-type" evidence="3">
    <location>
        <begin position="16"/>
        <end position="52"/>
    </location>
</feature>
<gene>
    <name evidence="4" type="ORF">DPMN_087013</name>
</gene>
<dbReference type="Gene3D" id="3.30.160.60">
    <property type="entry name" value="Classic Zinc Finger"/>
    <property type="match status" value="1"/>
</dbReference>
<keyword evidence="5" id="KW-1185">Reference proteome</keyword>
<keyword evidence="1" id="KW-0479">Metal-binding</keyword>
<dbReference type="AlphaFoldDB" id="A0A9D4KTD5"/>
<dbReference type="InterPro" id="IPR011042">
    <property type="entry name" value="6-blade_b-propeller_TolB-like"/>
</dbReference>
<dbReference type="Gene3D" id="2.120.10.30">
    <property type="entry name" value="TolB, C-terminal domain"/>
    <property type="match status" value="1"/>
</dbReference>
<keyword evidence="1" id="KW-0862">Zinc</keyword>
<dbReference type="Proteomes" id="UP000828390">
    <property type="component" value="Unassembled WGS sequence"/>
</dbReference>
<feature type="coiled-coil region" evidence="2">
    <location>
        <begin position="151"/>
        <end position="185"/>
    </location>
</feature>
<dbReference type="PROSITE" id="PS50119">
    <property type="entry name" value="ZF_BBOX"/>
    <property type="match status" value="2"/>
</dbReference>
<dbReference type="InterPro" id="IPR047153">
    <property type="entry name" value="TRIM45/56/19-like"/>
</dbReference>
<keyword evidence="2" id="KW-0175">Coiled coil</keyword>
<keyword evidence="1" id="KW-0863">Zinc-finger</keyword>
<dbReference type="InterPro" id="IPR000315">
    <property type="entry name" value="Znf_B-box"/>
</dbReference>
<evidence type="ECO:0000313" key="5">
    <source>
        <dbReference type="Proteomes" id="UP000828390"/>
    </source>
</evidence>
<feature type="domain" description="B box-type" evidence="3">
    <location>
        <begin position="71"/>
        <end position="105"/>
    </location>
</feature>
<dbReference type="EMBL" id="JAIWYP010000003">
    <property type="protein sequence ID" value="KAH3844751.1"/>
    <property type="molecule type" value="Genomic_DNA"/>
</dbReference>
<sequence length="556" mass="62510">MAEKGSDLTYDFCCNICEDDSVSKEAMFFCQQCSKGLCDDCFGLHRQFYKKHVAYGREAMDKWPVFTKSLDDLKFCEQHSDHLIEMFCEDHRKLCCSMCHFHNHRHCGKLLLIKEKFQAVHDAGALINISSSISDVQQKLVTAIDETREYLKKLQDSYDIACVEIKALRQKINDILDELERNTIRDLDTLLHTRKQSLQSDTDTCLKAINSLKKIGDAINNIEKGQKDISFIAYQKGFEMSSEAENLLKELAVNKSPSVAFNKNPCIEHTLSDLSTLGSIECVEKQSYKNENFILECKTQFLQDIRITSDKTIGDIRGICELSCGDILIVDKRNKRVKLLDIQYKVVAHADLIGSPMDMCTISPTEVAVTFDESKTNMIVQILNVKDSQIYTGRKVDFKHKCHGIAYFKNTLFITSLTALYQYTLDGQLVKKIYEDPSIGDTVFKCAVSPDGSRLYVTNFTYDRLLTLTMDGTVLSSLEDPALADLRGVNVSETGQLLVCGRRSHKVVQVDGEGGVVTLASNKDGLNRPGCVHYSARTGKLIVGHASDTILVINTK</sequence>
<dbReference type="PANTHER" id="PTHR25462:SF296">
    <property type="entry name" value="MEIOTIC P26, ISOFORM F"/>
    <property type="match status" value="1"/>
</dbReference>
<name>A0A9D4KTD5_DREPO</name>
<reference evidence="4" key="2">
    <citation type="submission" date="2020-11" db="EMBL/GenBank/DDBJ databases">
        <authorList>
            <person name="McCartney M.A."/>
            <person name="Auch B."/>
            <person name="Kono T."/>
            <person name="Mallez S."/>
            <person name="Becker A."/>
            <person name="Gohl D.M."/>
            <person name="Silverstein K.A.T."/>
            <person name="Koren S."/>
            <person name="Bechman K.B."/>
            <person name="Herman A."/>
            <person name="Abrahante J.E."/>
            <person name="Garbe J."/>
        </authorList>
    </citation>
    <scope>NUCLEOTIDE SEQUENCE</scope>
    <source>
        <strain evidence="4">Duluth1</strain>
        <tissue evidence="4">Whole animal</tissue>
    </source>
</reference>
<comment type="caution">
    <text evidence="4">The sequence shown here is derived from an EMBL/GenBank/DDBJ whole genome shotgun (WGS) entry which is preliminary data.</text>
</comment>
<evidence type="ECO:0000256" key="1">
    <source>
        <dbReference type="PROSITE-ProRule" id="PRU00024"/>
    </source>
</evidence>
<protein>
    <recommendedName>
        <fullName evidence="3">B box-type domain-containing protein</fullName>
    </recommendedName>
</protein>
<organism evidence="4 5">
    <name type="scientific">Dreissena polymorpha</name>
    <name type="common">Zebra mussel</name>
    <name type="synonym">Mytilus polymorpha</name>
    <dbReference type="NCBI Taxonomy" id="45954"/>
    <lineage>
        <taxon>Eukaryota</taxon>
        <taxon>Metazoa</taxon>
        <taxon>Spiralia</taxon>
        <taxon>Lophotrochozoa</taxon>
        <taxon>Mollusca</taxon>
        <taxon>Bivalvia</taxon>
        <taxon>Autobranchia</taxon>
        <taxon>Heteroconchia</taxon>
        <taxon>Euheterodonta</taxon>
        <taxon>Imparidentia</taxon>
        <taxon>Neoheterodontei</taxon>
        <taxon>Myida</taxon>
        <taxon>Dreissenoidea</taxon>
        <taxon>Dreissenidae</taxon>
        <taxon>Dreissena</taxon>
    </lineage>
</organism>
<dbReference type="GO" id="GO:0008270">
    <property type="term" value="F:zinc ion binding"/>
    <property type="evidence" value="ECO:0007669"/>
    <property type="project" value="UniProtKB-KW"/>
</dbReference>
<proteinExistence type="predicted"/>
<dbReference type="PANTHER" id="PTHR25462">
    <property type="entry name" value="BONUS, ISOFORM C-RELATED"/>
    <property type="match status" value="1"/>
</dbReference>
<evidence type="ECO:0000256" key="2">
    <source>
        <dbReference type="SAM" id="Coils"/>
    </source>
</evidence>
<reference evidence="4" key="1">
    <citation type="journal article" date="2019" name="bioRxiv">
        <title>The Genome of the Zebra Mussel, Dreissena polymorpha: A Resource for Invasive Species Research.</title>
        <authorList>
            <person name="McCartney M.A."/>
            <person name="Auch B."/>
            <person name="Kono T."/>
            <person name="Mallez S."/>
            <person name="Zhang Y."/>
            <person name="Obille A."/>
            <person name="Becker A."/>
            <person name="Abrahante J.E."/>
            <person name="Garbe J."/>
            <person name="Badalamenti J.P."/>
            <person name="Herman A."/>
            <person name="Mangelson H."/>
            <person name="Liachko I."/>
            <person name="Sullivan S."/>
            <person name="Sone E.D."/>
            <person name="Koren S."/>
            <person name="Silverstein K.A.T."/>
            <person name="Beckman K.B."/>
            <person name="Gohl D.M."/>
        </authorList>
    </citation>
    <scope>NUCLEOTIDE SEQUENCE</scope>
    <source>
        <strain evidence="4">Duluth1</strain>
        <tissue evidence="4">Whole animal</tissue>
    </source>
</reference>
<accession>A0A9D4KTD5</accession>
<evidence type="ECO:0000259" key="3">
    <source>
        <dbReference type="PROSITE" id="PS50119"/>
    </source>
</evidence>